<dbReference type="AlphaFoldDB" id="A0AAN9VW28"/>
<accession>A0AAN9VW28</accession>
<comment type="caution">
    <text evidence="2">The sequence shown here is derived from an EMBL/GenBank/DDBJ whole genome shotgun (WGS) entry which is preliminary data.</text>
</comment>
<keyword evidence="3" id="KW-1185">Reference proteome</keyword>
<dbReference type="Proteomes" id="UP001378592">
    <property type="component" value="Unassembled WGS sequence"/>
</dbReference>
<evidence type="ECO:0000256" key="1">
    <source>
        <dbReference type="SAM" id="MobiDB-lite"/>
    </source>
</evidence>
<evidence type="ECO:0000313" key="2">
    <source>
        <dbReference type="EMBL" id="KAK7872689.1"/>
    </source>
</evidence>
<reference evidence="2 3" key="1">
    <citation type="submission" date="2024-03" db="EMBL/GenBank/DDBJ databases">
        <title>The genome assembly and annotation of the cricket Gryllus longicercus Weissman &amp; Gray.</title>
        <authorList>
            <person name="Szrajer S."/>
            <person name="Gray D."/>
            <person name="Ylla G."/>
        </authorList>
    </citation>
    <scope>NUCLEOTIDE SEQUENCE [LARGE SCALE GENOMIC DNA]</scope>
    <source>
        <strain evidence="2">DAG 2021-001</strain>
        <tissue evidence="2">Whole body minus gut</tissue>
    </source>
</reference>
<dbReference type="EMBL" id="JAZDUA010000021">
    <property type="protein sequence ID" value="KAK7872689.1"/>
    <property type="molecule type" value="Genomic_DNA"/>
</dbReference>
<evidence type="ECO:0000313" key="3">
    <source>
        <dbReference type="Proteomes" id="UP001378592"/>
    </source>
</evidence>
<proteinExistence type="predicted"/>
<sequence length="81" mass="8539">MGPGPSSSGASGELLPTGSVWPTSPWLAFNNVYVGEMLHHRLLLEQGGTGRKSSNNGHMASESHIPHHQCSSPCSICSLNL</sequence>
<protein>
    <submittedName>
        <fullName evidence="2">Uncharacterized protein</fullName>
    </submittedName>
</protein>
<organism evidence="2 3">
    <name type="scientific">Gryllus longicercus</name>
    <dbReference type="NCBI Taxonomy" id="2509291"/>
    <lineage>
        <taxon>Eukaryota</taxon>
        <taxon>Metazoa</taxon>
        <taxon>Ecdysozoa</taxon>
        <taxon>Arthropoda</taxon>
        <taxon>Hexapoda</taxon>
        <taxon>Insecta</taxon>
        <taxon>Pterygota</taxon>
        <taxon>Neoptera</taxon>
        <taxon>Polyneoptera</taxon>
        <taxon>Orthoptera</taxon>
        <taxon>Ensifera</taxon>
        <taxon>Gryllidea</taxon>
        <taxon>Grylloidea</taxon>
        <taxon>Gryllidae</taxon>
        <taxon>Gryllinae</taxon>
        <taxon>Gryllus</taxon>
    </lineage>
</organism>
<gene>
    <name evidence="2" type="ORF">R5R35_002678</name>
</gene>
<feature type="region of interest" description="Disordered" evidence="1">
    <location>
        <begin position="47"/>
        <end position="72"/>
    </location>
</feature>
<name>A0AAN9VW28_9ORTH</name>